<dbReference type="Proteomes" id="UP000241362">
    <property type="component" value="Unassembled WGS sequence"/>
</dbReference>
<keyword evidence="1 4" id="KW-0808">Transferase</keyword>
<evidence type="ECO:0000313" key="5">
    <source>
        <dbReference type="Proteomes" id="UP000241362"/>
    </source>
</evidence>
<dbReference type="InterPro" id="IPR000182">
    <property type="entry name" value="GNAT_dom"/>
</dbReference>
<evidence type="ECO:0000313" key="4">
    <source>
        <dbReference type="EMBL" id="PTE13942.1"/>
    </source>
</evidence>
<dbReference type="Gene3D" id="3.40.630.30">
    <property type="match status" value="2"/>
</dbReference>
<dbReference type="PANTHER" id="PTHR43420">
    <property type="entry name" value="ACETYLTRANSFERASE"/>
    <property type="match status" value="1"/>
</dbReference>
<dbReference type="GO" id="GO:0016747">
    <property type="term" value="F:acyltransferase activity, transferring groups other than amino-acyl groups"/>
    <property type="evidence" value="ECO:0007669"/>
    <property type="project" value="InterPro"/>
</dbReference>
<evidence type="ECO:0000259" key="3">
    <source>
        <dbReference type="PROSITE" id="PS51186"/>
    </source>
</evidence>
<dbReference type="InterPro" id="IPR040448">
    <property type="entry name" value="PanZ_GNAT"/>
</dbReference>
<dbReference type="Pfam" id="PF00583">
    <property type="entry name" value="Acetyltransf_1"/>
    <property type="match status" value="1"/>
</dbReference>
<evidence type="ECO:0000256" key="2">
    <source>
        <dbReference type="ARBA" id="ARBA00023315"/>
    </source>
</evidence>
<dbReference type="SUPFAM" id="SSF55729">
    <property type="entry name" value="Acyl-CoA N-acyltransferases (Nat)"/>
    <property type="match status" value="2"/>
</dbReference>
<dbReference type="AlphaFoldDB" id="A0A2T4J7S6"/>
<dbReference type="InterPro" id="IPR050680">
    <property type="entry name" value="YpeA/RimI_acetyltransf"/>
</dbReference>
<organism evidence="4 5">
    <name type="scientific">Fuscovulum blasticum DSM 2131</name>
    <dbReference type="NCBI Taxonomy" id="1188250"/>
    <lineage>
        <taxon>Bacteria</taxon>
        <taxon>Pseudomonadati</taxon>
        <taxon>Pseudomonadota</taxon>
        <taxon>Alphaproteobacteria</taxon>
        <taxon>Rhodobacterales</taxon>
        <taxon>Paracoccaceae</taxon>
        <taxon>Pseudogemmobacter</taxon>
    </lineage>
</organism>
<protein>
    <submittedName>
        <fullName evidence="4">GNAT family N-acetyltransferase</fullName>
    </submittedName>
</protein>
<proteinExistence type="predicted"/>
<evidence type="ECO:0000256" key="1">
    <source>
        <dbReference type="ARBA" id="ARBA00022679"/>
    </source>
</evidence>
<name>A0A2T4J7S6_FUSBL</name>
<comment type="caution">
    <text evidence="4">The sequence shown here is derived from an EMBL/GenBank/DDBJ whole genome shotgun (WGS) entry which is preliminary data.</text>
</comment>
<dbReference type="RefSeq" id="WP_107673686.1">
    <property type="nucleotide sequence ID" value="NZ_PZKE01000010.1"/>
</dbReference>
<accession>A0A2T4J7S6</accession>
<feature type="domain" description="N-acetyltransferase" evidence="3">
    <location>
        <begin position="8"/>
        <end position="165"/>
    </location>
</feature>
<keyword evidence="2" id="KW-0012">Acyltransferase</keyword>
<reference evidence="4 5" key="1">
    <citation type="submission" date="2018-03" db="EMBL/GenBank/DDBJ databases">
        <title>Rhodobacter blasticus.</title>
        <authorList>
            <person name="Meyer T.E."/>
            <person name="Miller S."/>
            <person name="Lodha T."/>
            <person name="Gandham S."/>
            <person name="Chintalapati S."/>
            <person name="Chintalapati V.R."/>
        </authorList>
    </citation>
    <scope>NUCLEOTIDE SEQUENCE [LARGE SCALE GENOMIC DNA]</scope>
    <source>
        <strain evidence="4 5">DSM 2131</strain>
    </source>
</reference>
<dbReference type="CDD" id="cd04301">
    <property type="entry name" value="NAT_SF"/>
    <property type="match status" value="2"/>
</dbReference>
<dbReference type="PROSITE" id="PS51186">
    <property type="entry name" value="GNAT"/>
    <property type="match status" value="1"/>
</dbReference>
<sequence length="284" mass="29841">MSGDFQVVPLWTLPLADICATLNAGYEGYVVPVRFDETALMRRVLAEHIDLSASGLLSAGKADPAGILLVARRGRISRIAALGLRPAWRGAGLGGRAVRWAIDTARARGDSALILEVIEGNDPAVATYRKAGFTDRRRLVGYSHPGGDGRDSGAAQAVSPAEVLPLLLGAWPAGASWQTDPRCHAGAVAPVEAFADAAGEAAALVDRSGPAARLLALAVRPEARRRGAGRALMRAVMAQTPGKPWTISATLPEGMAEGFLHATGWTRTPLRQIEMEHRLDGAAP</sequence>
<keyword evidence="5" id="KW-1185">Reference proteome</keyword>
<dbReference type="Pfam" id="PF12568">
    <property type="entry name" value="PanZ"/>
    <property type="match status" value="1"/>
</dbReference>
<gene>
    <name evidence="4" type="ORF">C5F44_11525</name>
</gene>
<dbReference type="EMBL" id="PZKE01000010">
    <property type="protein sequence ID" value="PTE13942.1"/>
    <property type="molecule type" value="Genomic_DNA"/>
</dbReference>
<dbReference type="InterPro" id="IPR016181">
    <property type="entry name" value="Acyl_CoA_acyltransferase"/>
</dbReference>